<dbReference type="InterPro" id="IPR025258">
    <property type="entry name" value="RH_dom"/>
</dbReference>
<name>A0A9Q0S1D3_9DIPT</name>
<protein>
    <submittedName>
        <fullName evidence="10">Pleckstrin likey domain-containing family M member 3</fullName>
    </submittedName>
</protein>
<dbReference type="PANTHER" id="PTHR12326">
    <property type="entry name" value="PLECKSTRIN HOMOLOGY DOMAIN CONTAINING PROTEIN"/>
    <property type="match status" value="1"/>
</dbReference>
<keyword evidence="2" id="KW-0597">Phosphoprotein</keyword>
<feature type="domain" description="RUN" evidence="9">
    <location>
        <begin position="48"/>
        <end position="189"/>
    </location>
</feature>
<evidence type="ECO:0000313" key="11">
    <source>
        <dbReference type="Proteomes" id="UP001151699"/>
    </source>
</evidence>
<dbReference type="GO" id="GO:0006914">
    <property type="term" value="P:autophagy"/>
    <property type="evidence" value="ECO:0007669"/>
    <property type="project" value="UniProtKB-KW"/>
</dbReference>
<dbReference type="OrthoDB" id="62364at2759"/>
<dbReference type="PROSITE" id="PS50826">
    <property type="entry name" value="RUN"/>
    <property type="match status" value="1"/>
</dbReference>
<dbReference type="Pfam" id="PF02759">
    <property type="entry name" value="RUN"/>
    <property type="match status" value="1"/>
</dbReference>
<gene>
    <name evidence="10" type="primary">plekhm3</name>
    <name evidence="10" type="ORF">Bhyg_06777</name>
</gene>
<evidence type="ECO:0000256" key="5">
    <source>
        <dbReference type="ARBA" id="ARBA00022753"/>
    </source>
</evidence>
<evidence type="ECO:0000256" key="4">
    <source>
        <dbReference type="ARBA" id="ARBA00022737"/>
    </source>
</evidence>
<keyword evidence="11" id="KW-1185">Reference proteome</keyword>
<evidence type="ECO:0000256" key="2">
    <source>
        <dbReference type="ARBA" id="ARBA00022553"/>
    </source>
</evidence>
<dbReference type="Gene3D" id="1.20.58.900">
    <property type="match status" value="1"/>
</dbReference>
<dbReference type="PANTHER" id="PTHR12326:SF12">
    <property type="entry name" value="PLECKSTRIN HOMOLOGY AND RUN DOMAIN CONTAINING M1"/>
    <property type="match status" value="1"/>
</dbReference>
<dbReference type="SMART" id="SM01175">
    <property type="entry name" value="DUF4206"/>
    <property type="match status" value="1"/>
</dbReference>
<proteinExistence type="predicted"/>
<keyword evidence="3" id="KW-0479">Metal-binding</keyword>
<evidence type="ECO:0000256" key="7">
    <source>
        <dbReference type="ARBA" id="ARBA00022833"/>
    </source>
</evidence>
<keyword evidence="7" id="KW-0862">Zinc</keyword>
<evidence type="ECO:0000256" key="1">
    <source>
        <dbReference type="ARBA" id="ARBA00004603"/>
    </source>
</evidence>
<dbReference type="Proteomes" id="UP001151699">
    <property type="component" value="Chromosome B"/>
</dbReference>
<keyword evidence="6" id="KW-0863">Zinc-finger</keyword>
<evidence type="ECO:0000256" key="8">
    <source>
        <dbReference type="ARBA" id="ARBA00023006"/>
    </source>
</evidence>
<accession>A0A9Q0S1D3</accession>
<dbReference type="AlphaFoldDB" id="A0A9Q0S1D3"/>
<dbReference type="InterPro" id="IPR004012">
    <property type="entry name" value="Run_dom"/>
</dbReference>
<evidence type="ECO:0000313" key="10">
    <source>
        <dbReference type="EMBL" id="KAJ6641832.1"/>
    </source>
</evidence>
<keyword evidence="4" id="KW-0677">Repeat</keyword>
<dbReference type="InterPro" id="IPR047326">
    <property type="entry name" value="RUN_PLEKHM1"/>
</dbReference>
<keyword evidence="8" id="KW-0072">Autophagy</keyword>
<dbReference type="SUPFAM" id="SSF140741">
    <property type="entry name" value="RUN domain-like"/>
    <property type="match status" value="1"/>
</dbReference>
<dbReference type="EMBL" id="WJQU01000002">
    <property type="protein sequence ID" value="KAJ6641832.1"/>
    <property type="molecule type" value="Genomic_DNA"/>
</dbReference>
<dbReference type="InterPro" id="IPR037213">
    <property type="entry name" value="Run_dom_sf"/>
</dbReference>
<dbReference type="InterPro" id="IPR051366">
    <property type="entry name" value="DEF8"/>
</dbReference>
<reference evidence="10" key="1">
    <citation type="submission" date="2022-07" db="EMBL/GenBank/DDBJ databases">
        <authorList>
            <person name="Trinca V."/>
            <person name="Uliana J.V.C."/>
            <person name="Torres T.T."/>
            <person name="Ward R.J."/>
            <person name="Monesi N."/>
        </authorList>
    </citation>
    <scope>NUCLEOTIDE SEQUENCE</scope>
    <source>
        <strain evidence="10">HSMRA1968</strain>
        <tissue evidence="10">Whole embryos</tissue>
    </source>
</reference>
<dbReference type="SMART" id="SM00593">
    <property type="entry name" value="RUN"/>
    <property type="match status" value="1"/>
</dbReference>
<comment type="caution">
    <text evidence="10">The sequence shown here is derived from an EMBL/GenBank/DDBJ whole genome shotgun (WGS) entry which is preliminary data.</text>
</comment>
<evidence type="ECO:0000256" key="3">
    <source>
        <dbReference type="ARBA" id="ARBA00022723"/>
    </source>
</evidence>
<dbReference type="GO" id="GO:0008270">
    <property type="term" value="F:zinc ion binding"/>
    <property type="evidence" value="ECO:0007669"/>
    <property type="project" value="UniProtKB-KW"/>
</dbReference>
<sequence length="648" mass="74469">MNSFFSSVRLTFDSRETHIKDSLVNEFSENVKEIQYEYKQNATDNTPMTLSDCTNSMCNTLEAIFLHGLKDSFLRQTISVLSGGEIDRRPEPNFWPPLLVILHKEIIAQTQSRNQLHTDIGFCRSWIRQSLNENILSSYIATIRRNQSALHPYYKKHALLRDSDRLELIEGLLTGIETEITFSLPLNSSLLNQWTDQPLQMAGLYTPSLRTCPISSGIDIASSLIDPEPSRPEETLTADVVEVFEEEQFQAVDQSEFNEDEKLEIFLQKVDDATKTSLENETKVVDKPEIPTPLQDDDSKHLTLTLTSAVTLSRSNSMTTSVSSLRSPLDRHSFSTLLDRHNDKCSVYSRSVNLKDVWDRYQTSSFAQPVEQVECPDIDIADETPENLGFEIVNIADYSVKDIQKFVQLACRLAREKGLDKQGFICKSCPTPLGIADATRVCAFTGDYYCEMCMDFKDLHFIPSKILYNWDFSRYAVSKWALKFLFDTEFVRFYDMELLNPNAYGAIGELQLMRSLRLQLKYQREYLLQCRIKPFLESENFQFSHFDFERIDWYSLNDFLTIGEILKKLQSIAKDGRSHIVDCDWCRQLGCICEICSSDIVIFPFDVDAVYRCDLCGGVFHIICLDDSKPCPKCERKTKHELNKALCN</sequence>
<keyword evidence="5" id="KW-0967">Endosome</keyword>
<evidence type="ECO:0000256" key="6">
    <source>
        <dbReference type="ARBA" id="ARBA00022771"/>
    </source>
</evidence>
<dbReference type="Pfam" id="PF13901">
    <property type="entry name" value="RH_dom"/>
    <property type="match status" value="1"/>
</dbReference>
<organism evidence="10 11">
    <name type="scientific">Pseudolycoriella hygida</name>
    <dbReference type="NCBI Taxonomy" id="35572"/>
    <lineage>
        <taxon>Eukaryota</taxon>
        <taxon>Metazoa</taxon>
        <taxon>Ecdysozoa</taxon>
        <taxon>Arthropoda</taxon>
        <taxon>Hexapoda</taxon>
        <taxon>Insecta</taxon>
        <taxon>Pterygota</taxon>
        <taxon>Neoptera</taxon>
        <taxon>Endopterygota</taxon>
        <taxon>Diptera</taxon>
        <taxon>Nematocera</taxon>
        <taxon>Sciaroidea</taxon>
        <taxon>Sciaridae</taxon>
        <taxon>Pseudolycoriella</taxon>
    </lineage>
</organism>
<dbReference type="CDD" id="cd17679">
    <property type="entry name" value="RUN_PLEKHM1"/>
    <property type="match status" value="1"/>
</dbReference>
<dbReference type="GO" id="GO:0005770">
    <property type="term" value="C:late endosome"/>
    <property type="evidence" value="ECO:0007669"/>
    <property type="project" value="UniProtKB-SubCell"/>
</dbReference>
<comment type="subcellular location">
    <subcellularLocation>
        <location evidence="1">Late endosome</location>
    </subcellularLocation>
</comment>
<evidence type="ECO:0000259" key="9">
    <source>
        <dbReference type="PROSITE" id="PS50826"/>
    </source>
</evidence>